<dbReference type="AlphaFoldDB" id="A0A267FJI0"/>
<accession>A0A267FJI0</accession>
<dbReference type="InterPro" id="IPR016024">
    <property type="entry name" value="ARM-type_fold"/>
</dbReference>
<keyword evidence="3" id="KW-1185">Reference proteome</keyword>
<evidence type="ECO:0008006" key="4">
    <source>
        <dbReference type="Google" id="ProtNLM"/>
    </source>
</evidence>
<evidence type="ECO:0000313" key="3">
    <source>
        <dbReference type="Proteomes" id="UP000215902"/>
    </source>
</evidence>
<sequence length="734" mass="79320">CQAMVKHHKKKEKNADFTKVRLKVGRKLPKCLNETKISLATGKIVVRGQESAASSADLASPASQPLQWSTGQALLRKLRASQMDERVAAANKLARWLTDLAASQQQQQQHHNRPVPFTVQDLTEYLSPCLRDPASAELRSACRRVFTALLTCGVANQPVCRPALFQSLRTCWCHVDESIQNESVQLLESLLTHAPIVLLERADDFRALLNRSLKRRLTATVPTGASAAAAAAGAGVASASVAQRSRGQLMSLAACVASFADLLAENYSSASQLSSSDASSSAQHQQSRILDYLPDDFDLNSAAWSRYQLSWNCDLAATDSDPTALVGLAISDLYNSSSNKDKDLLVDDAETGGVESSISSDSSIFEINFASLIKELFPAEFSGRVGGVNAYEELLALLKCLRSLLALHFARTAAERRDRGGDNLVGSEERWWQCDCFTAGKPKNDSGRKRSNQKRFTPCQLAVSDLLSSALCPLFPLTVSTTADSSSAGSGQANKKRRKSHGGRDALKDLAKKSTELNNAIVECALLAGPQLQACLGQANTDAFALAVYNYLAARYSNTRSSTAKILATDTTYWLNASSRLVCQHLDSSPLARLFLAFFADSMRKNRFEQPDVVADFLVNLATYSSSISSVCRQSLDFLPQYLIDRFDAAQLHLLPPVSASSSSSSKLLNSASPEQQSACSAVRCLLLLLASQFPGAEEAAIAACDRLVRYCPDRLLRRSLSASLASVGNAASV</sequence>
<evidence type="ECO:0000313" key="2">
    <source>
        <dbReference type="EMBL" id="PAA73873.1"/>
    </source>
</evidence>
<feature type="non-terminal residue" evidence="2">
    <location>
        <position position="1"/>
    </location>
</feature>
<protein>
    <recommendedName>
        <fullName evidence="4">Pre-rRNA-processing protein Ipi1 N-terminal domain-containing protein</fullName>
    </recommendedName>
</protein>
<comment type="caution">
    <text evidence="2">The sequence shown here is derived from an EMBL/GenBank/DDBJ whole genome shotgun (WGS) entry which is preliminary data.</text>
</comment>
<name>A0A267FJI0_9PLAT</name>
<evidence type="ECO:0000256" key="1">
    <source>
        <dbReference type="SAM" id="MobiDB-lite"/>
    </source>
</evidence>
<feature type="region of interest" description="Disordered" evidence="1">
    <location>
        <begin position="481"/>
        <end position="505"/>
    </location>
</feature>
<gene>
    <name evidence="2" type="ORF">BOX15_Mlig003495g1</name>
</gene>
<proteinExistence type="predicted"/>
<feature type="compositionally biased region" description="Low complexity" evidence="1">
    <location>
        <begin position="481"/>
        <end position="491"/>
    </location>
</feature>
<dbReference type="SUPFAM" id="SSF48371">
    <property type="entry name" value="ARM repeat"/>
    <property type="match status" value="1"/>
</dbReference>
<reference evidence="2 3" key="1">
    <citation type="submission" date="2017-06" db="EMBL/GenBank/DDBJ databases">
        <title>A platform for efficient transgenesis in Macrostomum lignano, a flatworm model organism for stem cell research.</title>
        <authorList>
            <person name="Berezikov E."/>
        </authorList>
    </citation>
    <scope>NUCLEOTIDE SEQUENCE [LARGE SCALE GENOMIC DNA]</scope>
    <source>
        <strain evidence="2">DV1</strain>
        <tissue evidence="2">Whole organism</tissue>
    </source>
</reference>
<organism evidence="2 3">
    <name type="scientific">Macrostomum lignano</name>
    <dbReference type="NCBI Taxonomy" id="282301"/>
    <lineage>
        <taxon>Eukaryota</taxon>
        <taxon>Metazoa</taxon>
        <taxon>Spiralia</taxon>
        <taxon>Lophotrochozoa</taxon>
        <taxon>Platyhelminthes</taxon>
        <taxon>Rhabditophora</taxon>
        <taxon>Macrostomorpha</taxon>
        <taxon>Macrostomida</taxon>
        <taxon>Macrostomidae</taxon>
        <taxon>Macrostomum</taxon>
    </lineage>
</organism>
<dbReference type="Proteomes" id="UP000215902">
    <property type="component" value="Unassembled WGS sequence"/>
</dbReference>
<dbReference type="EMBL" id="NIVC01000989">
    <property type="protein sequence ID" value="PAA73873.1"/>
    <property type="molecule type" value="Genomic_DNA"/>
</dbReference>
<dbReference type="OrthoDB" id="361362at2759"/>